<reference evidence="1 2" key="1">
    <citation type="submission" date="2024-03" db="EMBL/GenBank/DDBJ databases">
        <title>Human intestinal bacterial collection.</title>
        <authorList>
            <person name="Pauvert C."/>
            <person name="Hitch T.C.A."/>
            <person name="Clavel T."/>
        </authorList>
    </citation>
    <scope>NUCLEOTIDE SEQUENCE [LARGE SCALE GENOMIC DNA]</scope>
    <source>
        <strain evidence="1 2">CLA-KB-H122</strain>
    </source>
</reference>
<dbReference type="Proteomes" id="UP001460202">
    <property type="component" value="Unassembled WGS sequence"/>
</dbReference>
<comment type="caution">
    <text evidence="1">The sequence shown here is derived from an EMBL/GenBank/DDBJ whole genome shotgun (WGS) entry which is preliminary data.</text>
</comment>
<name>A0ABV1H1Q3_9BACT</name>
<protein>
    <submittedName>
        <fullName evidence="1">Uncharacterized protein</fullName>
    </submittedName>
</protein>
<organism evidence="1 2">
    <name type="scientific">Alistipes intestinihominis</name>
    <dbReference type="NCBI Taxonomy" id="3133172"/>
    <lineage>
        <taxon>Bacteria</taxon>
        <taxon>Pseudomonadati</taxon>
        <taxon>Bacteroidota</taxon>
        <taxon>Bacteroidia</taxon>
        <taxon>Bacteroidales</taxon>
        <taxon>Rikenellaceae</taxon>
        <taxon>Alistipes</taxon>
    </lineage>
</organism>
<keyword evidence="2" id="KW-1185">Reference proteome</keyword>
<evidence type="ECO:0000313" key="2">
    <source>
        <dbReference type="Proteomes" id="UP001460202"/>
    </source>
</evidence>
<gene>
    <name evidence="1" type="ORF">WMO46_15115</name>
</gene>
<dbReference type="EMBL" id="JBBMFL010000028">
    <property type="protein sequence ID" value="MEQ2546273.1"/>
    <property type="molecule type" value="Genomic_DNA"/>
</dbReference>
<proteinExistence type="predicted"/>
<dbReference type="RefSeq" id="WP_349094617.1">
    <property type="nucleotide sequence ID" value="NZ_JBBMFL010000028.1"/>
</dbReference>
<sequence>MKTSIVRQPAAWRTFEKMKLFDRKDKGRDEDVSKISDTKFFDILELRSEDDGRQGSTPWRSANTNISKFNVMEISLDDYLGQRGLRSPISGYMDDKWRNVRLTARGQKRFEKEAEAAIIEYSKLRKAAIDEYNNLVKSGEIIPPHETKLEALLSVARGHPDNEGTQAARRLLKKRYGIISW</sequence>
<evidence type="ECO:0000313" key="1">
    <source>
        <dbReference type="EMBL" id="MEQ2546273.1"/>
    </source>
</evidence>
<accession>A0ABV1H1Q3</accession>